<accession>A0AAV6EJG8</accession>
<reference evidence="2 3" key="1">
    <citation type="submission" date="2019-09" db="EMBL/GenBank/DDBJ databases">
        <title>Draft genome sequences of 48 bacterial type strains from the CCUG.</title>
        <authorList>
            <person name="Tunovic T."/>
            <person name="Pineiro-Iglesias B."/>
            <person name="Unosson C."/>
            <person name="Inganas E."/>
            <person name="Ohlen M."/>
            <person name="Cardew S."/>
            <person name="Jensie-Markopoulos S."/>
            <person name="Salva-Serra F."/>
            <person name="Jaen-Luchoro D."/>
            <person name="Karlsson R."/>
            <person name="Svensson-Stadler L."/>
            <person name="Chun J."/>
            <person name="Moore E."/>
        </authorList>
    </citation>
    <scope>NUCLEOTIDE SEQUENCE [LARGE SCALE GENOMIC DNA]</scope>
    <source>
        <strain evidence="2 3">CCUG 34538</strain>
    </source>
</reference>
<dbReference type="GeneID" id="56510885"/>
<dbReference type="RefSeq" id="WP_111949687.1">
    <property type="nucleotide sequence ID" value="NZ_CP053828.1"/>
</dbReference>
<organism evidence="2 3">
    <name type="scientific">Campylobacter hyointestinalis subsp. lawsonii</name>
    <dbReference type="NCBI Taxonomy" id="91353"/>
    <lineage>
        <taxon>Bacteria</taxon>
        <taxon>Pseudomonadati</taxon>
        <taxon>Campylobacterota</taxon>
        <taxon>Epsilonproteobacteria</taxon>
        <taxon>Campylobacterales</taxon>
        <taxon>Campylobacteraceae</taxon>
        <taxon>Campylobacter</taxon>
    </lineage>
</organism>
<evidence type="ECO:0000256" key="1">
    <source>
        <dbReference type="SAM" id="Phobius"/>
    </source>
</evidence>
<feature type="transmembrane region" description="Helical" evidence="1">
    <location>
        <begin position="43"/>
        <end position="61"/>
    </location>
</feature>
<dbReference type="Proteomes" id="UP000423641">
    <property type="component" value="Unassembled WGS sequence"/>
</dbReference>
<name>A0AAV6EJG8_CAMHY</name>
<comment type="caution">
    <text evidence="2">The sequence shown here is derived from an EMBL/GenBank/DDBJ whole genome shotgun (WGS) entry which is preliminary data.</text>
</comment>
<proteinExistence type="predicted"/>
<evidence type="ECO:0000313" key="2">
    <source>
        <dbReference type="EMBL" id="KAB0613748.1"/>
    </source>
</evidence>
<keyword evidence="1" id="KW-0812">Transmembrane</keyword>
<dbReference type="EMBL" id="VZON01000002">
    <property type="protein sequence ID" value="KAB0613748.1"/>
    <property type="molecule type" value="Genomic_DNA"/>
</dbReference>
<gene>
    <name evidence="2" type="ORF">F7P66_03510</name>
</gene>
<protein>
    <submittedName>
        <fullName evidence="2">Uncharacterized protein</fullName>
    </submittedName>
</protein>
<keyword evidence="1" id="KW-1133">Transmembrane helix</keyword>
<keyword evidence="1" id="KW-0472">Membrane</keyword>
<sequence length="75" mass="8394">MSKLDEKKERLGLLKFWLGVIVGSFLANVAWLATNYNKTENLIIVGSILAIIFLAVSFVFINKKIAKILKEIGDL</sequence>
<feature type="transmembrane region" description="Helical" evidence="1">
    <location>
        <begin position="12"/>
        <end position="31"/>
    </location>
</feature>
<dbReference type="AlphaFoldDB" id="A0AAV6EJG8"/>
<evidence type="ECO:0000313" key="3">
    <source>
        <dbReference type="Proteomes" id="UP000423641"/>
    </source>
</evidence>